<evidence type="ECO:0000313" key="3">
    <source>
        <dbReference type="EMBL" id="ROT40126.1"/>
    </source>
</evidence>
<sequence length="222" mass="23928">MASIHVRDLQAHARAGVDAWGRTGKEQPLLVSANLSLADRFHAAASTDRVSDDTVHYGILAKGILASLGSLEAHMGTSHVTLRQALEHLIGDVTYPASSSAPTSVRQCILVDPKKLRSASITLTLPKASLLGEGVSLSKHFSFPPDSPAYSWGICLSLHRLRVPTLIGVNDNERERKQVVIADIDVDMFDNDGDMYTSLEATVIKVTINFVAFNPPPPSPPE</sequence>
<reference evidence="3 4" key="1">
    <citation type="journal article" date="2018" name="Mol. Ecol.">
        <title>The obligate alkalophilic soda-lake fungus Sodiomyces alkalinus has shifted to a protein diet.</title>
        <authorList>
            <person name="Grum-Grzhimaylo A.A."/>
            <person name="Falkoski D.L."/>
            <person name="van den Heuvel J."/>
            <person name="Valero-Jimenez C.A."/>
            <person name="Min B."/>
            <person name="Choi I.G."/>
            <person name="Lipzen A."/>
            <person name="Daum C.G."/>
            <person name="Aanen D.K."/>
            <person name="Tsang A."/>
            <person name="Henrissat B."/>
            <person name="Bilanenko E.N."/>
            <person name="de Vries R.P."/>
            <person name="van Kan J.A.L."/>
            <person name="Grigoriev I.V."/>
            <person name="Debets A.J.M."/>
        </authorList>
    </citation>
    <scope>NUCLEOTIDE SEQUENCE [LARGE SCALE GENOMIC DNA]</scope>
    <source>
        <strain evidence="3 4">F11</strain>
    </source>
</reference>
<dbReference type="GO" id="GO:0046656">
    <property type="term" value="P:folic acid biosynthetic process"/>
    <property type="evidence" value="ECO:0007669"/>
    <property type="project" value="UniProtKB-KW"/>
</dbReference>
<proteinExistence type="predicted"/>
<dbReference type="InterPro" id="IPR043133">
    <property type="entry name" value="GTP-CH-I_C/QueF"/>
</dbReference>
<dbReference type="InterPro" id="IPR006157">
    <property type="entry name" value="FolB_dom"/>
</dbReference>
<evidence type="ECO:0000259" key="2">
    <source>
        <dbReference type="SMART" id="SM00905"/>
    </source>
</evidence>
<dbReference type="OrthoDB" id="5425486at2759"/>
<dbReference type="SMART" id="SM00905">
    <property type="entry name" value="FolB"/>
    <property type="match status" value="1"/>
</dbReference>
<dbReference type="STRING" id="1314773.A0A3N2Q0B4"/>
<dbReference type="EMBL" id="ML119053">
    <property type="protein sequence ID" value="ROT40126.1"/>
    <property type="molecule type" value="Genomic_DNA"/>
</dbReference>
<evidence type="ECO:0000313" key="4">
    <source>
        <dbReference type="Proteomes" id="UP000272025"/>
    </source>
</evidence>
<accession>A0A3N2Q0B4</accession>
<gene>
    <name evidence="3" type="ORF">SODALDRAFT_332288</name>
</gene>
<feature type="domain" description="Dihydroneopterin aldolase/epimerase" evidence="2">
    <location>
        <begin position="4"/>
        <end position="139"/>
    </location>
</feature>
<keyword evidence="1" id="KW-0289">Folate biosynthesis</keyword>
<organism evidence="3 4">
    <name type="scientific">Sodiomyces alkalinus (strain CBS 110278 / VKM F-3762 / F11)</name>
    <name type="common">Alkaliphilic filamentous fungus</name>
    <dbReference type="NCBI Taxonomy" id="1314773"/>
    <lineage>
        <taxon>Eukaryota</taxon>
        <taxon>Fungi</taxon>
        <taxon>Dikarya</taxon>
        <taxon>Ascomycota</taxon>
        <taxon>Pezizomycotina</taxon>
        <taxon>Sordariomycetes</taxon>
        <taxon>Hypocreomycetidae</taxon>
        <taxon>Glomerellales</taxon>
        <taxon>Plectosphaerellaceae</taxon>
        <taxon>Sodiomyces</taxon>
    </lineage>
</organism>
<dbReference type="GO" id="GO:0004150">
    <property type="term" value="F:dihydroneopterin aldolase activity"/>
    <property type="evidence" value="ECO:0007669"/>
    <property type="project" value="InterPro"/>
</dbReference>
<name>A0A3N2Q0B4_SODAK</name>
<dbReference type="RefSeq" id="XP_028467932.1">
    <property type="nucleotide sequence ID" value="XM_028611669.1"/>
</dbReference>
<dbReference type="SUPFAM" id="SSF55620">
    <property type="entry name" value="Tetrahydrobiopterin biosynthesis enzymes-like"/>
    <property type="match status" value="1"/>
</dbReference>
<dbReference type="Proteomes" id="UP000272025">
    <property type="component" value="Unassembled WGS sequence"/>
</dbReference>
<dbReference type="GeneID" id="39580147"/>
<keyword evidence="4" id="KW-1185">Reference proteome</keyword>
<dbReference type="AlphaFoldDB" id="A0A3N2Q0B4"/>
<protein>
    <recommendedName>
        <fullName evidence="2">Dihydroneopterin aldolase/epimerase domain-containing protein</fullName>
    </recommendedName>
</protein>
<dbReference type="Gene3D" id="3.30.1130.10">
    <property type="match status" value="2"/>
</dbReference>
<evidence type="ECO:0000256" key="1">
    <source>
        <dbReference type="ARBA" id="ARBA00022909"/>
    </source>
</evidence>